<gene>
    <name evidence="1" type="ORF">UX20_C0041G0010</name>
</gene>
<dbReference type="AlphaFoldDB" id="A0A0G1MXB1"/>
<evidence type="ECO:0000313" key="2">
    <source>
        <dbReference type="Proteomes" id="UP000034911"/>
    </source>
</evidence>
<organism evidence="1 2">
    <name type="scientific">Candidatus Magasanikbacteria bacterium GW2011_GWC2_45_8</name>
    <dbReference type="NCBI Taxonomy" id="1619050"/>
    <lineage>
        <taxon>Bacteria</taxon>
        <taxon>Candidatus Magasanikiibacteriota</taxon>
    </lineage>
</organism>
<dbReference type="Proteomes" id="UP000034911">
    <property type="component" value="Unassembled WGS sequence"/>
</dbReference>
<comment type="caution">
    <text evidence="1">The sequence shown here is derived from an EMBL/GenBank/DDBJ whole genome shotgun (WGS) entry which is preliminary data.</text>
</comment>
<accession>A0A0G1MXB1</accession>
<reference evidence="1 2" key="1">
    <citation type="journal article" date="2015" name="Nature">
        <title>rRNA introns, odd ribosomes, and small enigmatic genomes across a large radiation of phyla.</title>
        <authorList>
            <person name="Brown C.T."/>
            <person name="Hug L.A."/>
            <person name="Thomas B.C."/>
            <person name="Sharon I."/>
            <person name="Castelle C.J."/>
            <person name="Singh A."/>
            <person name="Wilkins M.J."/>
            <person name="Williams K.H."/>
            <person name="Banfield J.F."/>
        </authorList>
    </citation>
    <scope>NUCLEOTIDE SEQUENCE [LARGE SCALE GENOMIC DNA]</scope>
</reference>
<dbReference type="EMBL" id="LCLH01000041">
    <property type="protein sequence ID" value="KKU12802.1"/>
    <property type="molecule type" value="Genomic_DNA"/>
</dbReference>
<evidence type="ECO:0008006" key="3">
    <source>
        <dbReference type="Google" id="ProtNLM"/>
    </source>
</evidence>
<protein>
    <recommendedName>
        <fullName evidence="3">Restriction endonuclease type IV Mrr domain-containing protein</fullName>
    </recommendedName>
</protein>
<evidence type="ECO:0000313" key="1">
    <source>
        <dbReference type="EMBL" id="KKU12802.1"/>
    </source>
</evidence>
<proteinExistence type="predicted"/>
<sequence length="191" mass="21940">MSRAIFVFSVDNFALQQKFVVAAAEIEAQMENQTRATGRIEELFESLLLISEKFVEKAILKHLDKKGWNYNVKTKGLHERGCDIVVTDSRNKNKARRFYIECKGKSYAKSARAIADTIFLFALGQVITRMKVVARHAYKYGLGLPEVSAKKALRRIPWQAARHLCLYIFSVDDKGRVTEYSPRDFKKSQRS</sequence>
<name>A0A0G1MXB1_9BACT</name>